<keyword evidence="6 11" id="KW-0375">Hydrogen ion transport</keyword>
<dbReference type="SUPFAM" id="SSF81336">
    <property type="entry name" value="F1F0 ATP synthase subunit A"/>
    <property type="match status" value="1"/>
</dbReference>
<evidence type="ECO:0000313" key="15">
    <source>
        <dbReference type="Proteomes" id="UP000319374"/>
    </source>
</evidence>
<keyword evidence="11" id="KW-1003">Cell membrane</keyword>
<proteinExistence type="inferred from homology"/>
<evidence type="ECO:0000256" key="2">
    <source>
        <dbReference type="ARBA" id="ARBA00006810"/>
    </source>
</evidence>
<sequence>MIRMNRSFGPFCRVLLLLLAAALFPAGAEAHAAASSAGRAEDTAAQEIAEEEPDVKRIVLGHVGDSYEWHIATAGGREWSLPLPVIVHSPSSGWHCFSAKRLRGGAEYEGLRIAADGDHAGKIVERQSDGSDLRPLDLSITKTVAGLLLNSALVVALVLGAARWYRGRKPDAAAPRGVVGLFETLVESLVDDLIEPCVGPSYRRFAPYLLTVFCFIFLNNLMGLIPFFPGGANVTGNIAVALVLAVATFLVVNLSGSRHYWKDIFWPDVPTWLKVPVPIIPLIELVGVFTKPFALMIRLFANMLAGHAVILSLTCVVFVTVKMGAAVNASMTALSVLFSIFMNCLELLVAFLQAYVFTMLSAVFIGLAQERGGEADAGAEK</sequence>
<accession>A0A4Y1X5V3</accession>
<keyword evidence="13" id="KW-0732">Signal</keyword>
<keyword evidence="7 11" id="KW-1133">Transmembrane helix</keyword>
<comment type="similarity">
    <text evidence="2 11 12">Belongs to the ATPase A chain family.</text>
</comment>
<evidence type="ECO:0000256" key="12">
    <source>
        <dbReference type="RuleBase" id="RU000483"/>
    </source>
</evidence>
<keyword evidence="9 11" id="KW-0472">Membrane</keyword>
<dbReference type="AlphaFoldDB" id="A0A4Y1X5V3"/>
<feature type="chain" id="PRO_5021434100" description="ATP synthase subunit a" evidence="13">
    <location>
        <begin position="33"/>
        <end position="381"/>
    </location>
</feature>
<keyword evidence="15" id="KW-1185">Reference proteome</keyword>
<evidence type="ECO:0000256" key="8">
    <source>
        <dbReference type="ARBA" id="ARBA00023065"/>
    </source>
</evidence>
<feature type="transmembrane region" description="Helical" evidence="11">
    <location>
        <begin position="234"/>
        <end position="254"/>
    </location>
</feature>
<evidence type="ECO:0000256" key="1">
    <source>
        <dbReference type="ARBA" id="ARBA00004141"/>
    </source>
</evidence>
<evidence type="ECO:0000256" key="6">
    <source>
        <dbReference type="ARBA" id="ARBA00022781"/>
    </source>
</evidence>
<dbReference type="InterPro" id="IPR035908">
    <property type="entry name" value="F0_ATP_A_sf"/>
</dbReference>
<keyword evidence="4 11" id="KW-0138">CF(0)</keyword>
<keyword evidence="5 11" id="KW-0812">Transmembrane</keyword>
<feature type="signal peptide" evidence="13">
    <location>
        <begin position="1"/>
        <end position="32"/>
    </location>
</feature>
<gene>
    <name evidence="11 14" type="primary">atpB</name>
    <name evidence="14" type="ORF">A5CPEGH6_23460</name>
</gene>
<dbReference type="KEGG" id="ada:A5CPEGH6_23460"/>
<feature type="transmembrane region" description="Helical" evidence="11">
    <location>
        <begin position="299"/>
        <end position="321"/>
    </location>
</feature>
<dbReference type="InterPro" id="IPR000568">
    <property type="entry name" value="ATP_synth_F0_asu"/>
</dbReference>
<dbReference type="GO" id="GO:0005886">
    <property type="term" value="C:plasma membrane"/>
    <property type="evidence" value="ECO:0007669"/>
    <property type="project" value="UniProtKB-SubCell"/>
</dbReference>
<evidence type="ECO:0000313" key="14">
    <source>
        <dbReference type="EMBL" id="BBL07708.1"/>
    </source>
</evidence>
<feature type="transmembrane region" description="Helical" evidence="11">
    <location>
        <begin position="144"/>
        <end position="165"/>
    </location>
</feature>
<dbReference type="PANTHER" id="PTHR11410">
    <property type="entry name" value="ATP SYNTHASE SUBUNIT A"/>
    <property type="match status" value="1"/>
</dbReference>
<name>A0A4Y1X5V3_9BACT</name>
<protein>
    <recommendedName>
        <fullName evidence="11 12">ATP synthase subunit a</fullName>
    </recommendedName>
    <alternativeName>
        <fullName evidence="11">ATP synthase F0 sector subunit a</fullName>
    </alternativeName>
    <alternativeName>
        <fullName evidence="11">F-ATPase subunit 6</fullName>
    </alternativeName>
</protein>
<evidence type="ECO:0000256" key="9">
    <source>
        <dbReference type="ARBA" id="ARBA00023136"/>
    </source>
</evidence>
<feature type="transmembrane region" description="Helical" evidence="11">
    <location>
        <begin position="208"/>
        <end position="228"/>
    </location>
</feature>
<dbReference type="GO" id="GO:0046933">
    <property type="term" value="F:proton-transporting ATP synthase activity, rotational mechanism"/>
    <property type="evidence" value="ECO:0007669"/>
    <property type="project" value="UniProtKB-UniRule"/>
</dbReference>
<reference evidence="15" key="1">
    <citation type="submission" date="2019-06" db="EMBL/GenBank/DDBJ databases">
        <title>Alistipes onderdonkii subsp. vulgaris subsp. nov., Alistipes dispar sp. nov. and Alistipes communis sp. nov., isolated from human faeces, and creation of Alistipes onderdonkii subsp. onderdonkii subsp. nov.</title>
        <authorList>
            <person name="Sakamoto M."/>
            <person name="Ikeyama N."/>
            <person name="Ogata Y."/>
            <person name="Suda W."/>
            <person name="Iino T."/>
            <person name="Hattori M."/>
            <person name="Ohkuma M."/>
        </authorList>
    </citation>
    <scope>NUCLEOTIDE SEQUENCE [LARGE SCALE GENOMIC DNA]</scope>
    <source>
        <strain evidence="15">5CPEGH6</strain>
    </source>
</reference>
<dbReference type="InterPro" id="IPR045083">
    <property type="entry name" value="ATP_synth_F0_asu_bact/mt"/>
</dbReference>
<evidence type="ECO:0000256" key="13">
    <source>
        <dbReference type="SAM" id="SignalP"/>
    </source>
</evidence>
<keyword evidence="8 11" id="KW-0406">Ion transport</keyword>
<dbReference type="CDD" id="cd00310">
    <property type="entry name" value="ATP-synt_Fo_a_6"/>
    <property type="match status" value="1"/>
</dbReference>
<dbReference type="NCBIfam" id="TIGR01131">
    <property type="entry name" value="ATP_synt_6_or_A"/>
    <property type="match status" value="1"/>
</dbReference>
<evidence type="ECO:0000256" key="4">
    <source>
        <dbReference type="ARBA" id="ARBA00022547"/>
    </source>
</evidence>
<comment type="function">
    <text evidence="11 12">Key component of the proton channel; it plays a direct role in the translocation of protons across the membrane.</text>
</comment>
<organism evidence="14 15">
    <name type="scientific">Alistipes dispar</name>
    <dbReference type="NCBI Taxonomy" id="2585119"/>
    <lineage>
        <taxon>Bacteria</taxon>
        <taxon>Pseudomonadati</taxon>
        <taxon>Bacteroidota</taxon>
        <taxon>Bacteroidia</taxon>
        <taxon>Bacteroidales</taxon>
        <taxon>Rikenellaceae</taxon>
        <taxon>Alistipes</taxon>
    </lineage>
</organism>
<dbReference type="EMBL" id="AP019736">
    <property type="protein sequence ID" value="BBL07708.1"/>
    <property type="molecule type" value="Genomic_DNA"/>
</dbReference>
<evidence type="ECO:0000256" key="5">
    <source>
        <dbReference type="ARBA" id="ARBA00022692"/>
    </source>
</evidence>
<dbReference type="Proteomes" id="UP000319374">
    <property type="component" value="Chromosome"/>
</dbReference>
<keyword evidence="3 11" id="KW-0813">Transport</keyword>
<dbReference type="PRINTS" id="PR00123">
    <property type="entry name" value="ATPASEA"/>
</dbReference>
<evidence type="ECO:0000256" key="7">
    <source>
        <dbReference type="ARBA" id="ARBA00022989"/>
    </source>
</evidence>
<feature type="transmembrane region" description="Helical" evidence="11">
    <location>
        <begin position="333"/>
        <end position="357"/>
    </location>
</feature>
<dbReference type="GO" id="GO:0045259">
    <property type="term" value="C:proton-transporting ATP synthase complex"/>
    <property type="evidence" value="ECO:0007669"/>
    <property type="project" value="UniProtKB-KW"/>
</dbReference>
<evidence type="ECO:0000256" key="10">
    <source>
        <dbReference type="ARBA" id="ARBA00023310"/>
    </source>
</evidence>
<comment type="subcellular location">
    <subcellularLocation>
        <location evidence="11 12">Cell membrane</location>
        <topology evidence="11 12">Multi-pass membrane protein</topology>
    </subcellularLocation>
    <subcellularLocation>
        <location evidence="1">Membrane</location>
        <topology evidence="1">Multi-pass membrane protein</topology>
    </subcellularLocation>
</comment>
<dbReference type="HAMAP" id="MF_01393">
    <property type="entry name" value="ATP_synth_a_bact"/>
    <property type="match status" value="1"/>
</dbReference>
<dbReference type="Gene3D" id="1.20.120.220">
    <property type="entry name" value="ATP synthase, F0 complex, subunit A"/>
    <property type="match status" value="1"/>
</dbReference>
<evidence type="ECO:0000256" key="11">
    <source>
        <dbReference type="HAMAP-Rule" id="MF_01393"/>
    </source>
</evidence>
<keyword evidence="10 11" id="KW-0066">ATP synthesis</keyword>
<evidence type="ECO:0000256" key="3">
    <source>
        <dbReference type="ARBA" id="ARBA00022448"/>
    </source>
</evidence>
<dbReference type="PANTHER" id="PTHR11410:SF0">
    <property type="entry name" value="ATP SYNTHASE SUBUNIT A"/>
    <property type="match status" value="1"/>
</dbReference>
<dbReference type="Pfam" id="PF00119">
    <property type="entry name" value="ATP-synt_A"/>
    <property type="match status" value="1"/>
</dbReference>